<dbReference type="OrthoDB" id="9789346at2"/>
<feature type="transmembrane region" description="Helical" evidence="1">
    <location>
        <begin position="64"/>
        <end position="83"/>
    </location>
</feature>
<evidence type="ECO:0000256" key="1">
    <source>
        <dbReference type="SAM" id="Phobius"/>
    </source>
</evidence>
<keyword evidence="1" id="KW-0472">Membrane</keyword>
<dbReference type="EMBL" id="WHJC01000065">
    <property type="protein sequence ID" value="MPQ43402.1"/>
    <property type="molecule type" value="Genomic_DNA"/>
</dbReference>
<evidence type="ECO:0000313" key="3">
    <source>
        <dbReference type="Proteomes" id="UP000430345"/>
    </source>
</evidence>
<keyword evidence="1" id="KW-0812">Transmembrane</keyword>
<dbReference type="Proteomes" id="UP000430345">
    <property type="component" value="Unassembled WGS sequence"/>
</dbReference>
<protein>
    <submittedName>
        <fullName evidence="2">EamA-like transporter family protein</fullName>
    </submittedName>
</protein>
<dbReference type="RefSeq" id="WP_152888888.1">
    <property type="nucleotide sequence ID" value="NZ_WHJC01000065.1"/>
</dbReference>
<reference evidence="2 3" key="1">
    <citation type="submission" date="2019-10" db="EMBL/GenBank/DDBJ databases">
        <title>The Genome Sequence of Clostridium tarantellae Isolated from Fish Brain.</title>
        <authorList>
            <person name="Bano L."/>
            <person name="Kiel M."/>
            <person name="Sales G."/>
            <person name="Doxey A.C."/>
            <person name="Mansfield M.J."/>
            <person name="Schiavone M."/>
            <person name="Rossetto O."/>
            <person name="Pirazzini M."/>
            <person name="Dobrindt U."/>
            <person name="Montecucco C."/>
        </authorList>
    </citation>
    <scope>NUCLEOTIDE SEQUENCE [LARGE SCALE GENOMIC DNA]</scope>
    <source>
        <strain evidence="2 3">DSM 3997</strain>
    </source>
</reference>
<dbReference type="PANTHER" id="PTHR34821">
    <property type="entry name" value="INNER MEMBRANE PROTEIN YDCZ"/>
    <property type="match status" value="1"/>
</dbReference>
<name>A0A6I1MMD3_9CLOT</name>
<sequence length="144" mass="15511">MLGIIIAIISGAAMSIQGVFNTRLSDKIGLWQTNVIVQGTAFLCTLILLFTLGKNGNWQEIKSVNKLYLLGGLLGVIITYTVMKTVSSIGPTCGISIILVSQLLTAAIIDAFGLFNTNKIKFSLNEFLGLAIMIIGIIIFKCKK</sequence>
<keyword evidence="3" id="KW-1185">Reference proteome</keyword>
<feature type="transmembrane region" description="Helical" evidence="1">
    <location>
        <begin position="31"/>
        <end position="52"/>
    </location>
</feature>
<accession>A0A6I1MMD3</accession>
<dbReference type="AlphaFoldDB" id="A0A6I1MMD3"/>
<feature type="transmembrane region" description="Helical" evidence="1">
    <location>
        <begin position="95"/>
        <end position="115"/>
    </location>
</feature>
<dbReference type="GO" id="GO:0005886">
    <property type="term" value="C:plasma membrane"/>
    <property type="evidence" value="ECO:0007669"/>
    <property type="project" value="TreeGrafter"/>
</dbReference>
<feature type="transmembrane region" description="Helical" evidence="1">
    <location>
        <begin position="122"/>
        <end position="140"/>
    </location>
</feature>
<gene>
    <name evidence="2" type="ORF">GBZ86_06470</name>
</gene>
<dbReference type="Pfam" id="PF04657">
    <property type="entry name" value="DMT_YdcZ"/>
    <property type="match status" value="1"/>
</dbReference>
<organism evidence="2 3">
    <name type="scientific">Clostridium tarantellae</name>
    <dbReference type="NCBI Taxonomy" id="39493"/>
    <lineage>
        <taxon>Bacteria</taxon>
        <taxon>Bacillati</taxon>
        <taxon>Bacillota</taxon>
        <taxon>Clostridia</taxon>
        <taxon>Eubacteriales</taxon>
        <taxon>Clostridiaceae</taxon>
        <taxon>Clostridium</taxon>
    </lineage>
</organism>
<keyword evidence="1" id="KW-1133">Transmembrane helix</keyword>
<evidence type="ECO:0000313" key="2">
    <source>
        <dbReference type="EMBL" id="MPQ43402.1"/>
    </source>
</evidence>
<proteinExistence type="predicted"/>
<comment type="caution">
    <text evidence="2">The sequence shown here is derived from an EMBL/GenBank/DDBJ whole genome shotgun (WGS) entry which is preliminary data.</text>
</comment>
<dbReference type="InterPro" id="IPR006750">
    <property type="entry name" value="YdcZ"/>
</dbReference>
<dbReference type="PANTHER" id="PTHR34821:SF3">
    <property type="entry name" value="MEMBRANE PROTEIN"/>
    <property type="match status" value="1"/>
</dbReference>